<dbReference type="Proteomes" id="UP000436088">
    <property type="component" value="Unassembled WGS sequence"/>
</dbReference>
<proteinExistence type="predicted"/>
<name>A0A6A2Y5A9_HIBSY</name>
<dbReference type="AlphaFoldDB" id="A0A6A2Y5A9"/>
<evidence type="ECO:0000259" key="4">
    <source>
        <dbReference type="PROSITE" id="PS00624"/>
    </source>
</evidence>
<dbReference type="PROSITE" id="PS00624">
    <property type="entry name" value="GMC_OXRED_2"/>
    <property type="match status" value="1"/>
</dbReference>
<dbReference type="PANTHER" id="PTHR45968">
    <property type="entry name" value="OSJNBA0019K04.7 PROTEIN"/>
    <property type="match status" value="1"/>
</dbReference>
<dbReference type="PANTHER" id="PTHR45968:SF31">
    <property type="entry name" value="GLUCOSE-METHANOL-CHOLINE (GMC) OXIDOREDUCTASE FAMILY PROTEIN"/>
    <property type="match status" value="1"/>
</dbReference>
<reference evidence="5" key="1">
    <citation type="submission" date="2019-09" db="EMBL/GenBank/DDBJ databases">
        <title>Draft genome information of white flower Hibiscus syriacus.</title>
        <authorList>
            <person name="Kim Y.-M."/>
        </authorList>
    </citation>
    <scope>NUCLEOTIDE SEQUENCE [LARGE SCALE GENOMIC DNA]</scope>
    <source>
        <strain evidence="5">YM2019G1</strain>
    </source>
</reference>
<comment type="caution">
    <text evidence="5">The sequence shown here is derived from an EMBL/GenBank/DDBJ whole genome shotgun (WGS) entry which is preliminary data.</text>
</comment>
<evidence type="ECO:0000256" key="1">
    <source>
        <dbReference type="ARBA" id="ARBA00001974"/>
    </source>
</evidence>
<evidence type="ECO:0000256" key="2">
    <source>
        <dbReference type="ARBA" id="ARBA00022630"/>
    </source>
</evidence>
<dbReference type="Gene3D" id="3.50.50.60">
    <property type="entry name" value="FAD/NAD(P)-binding domain"/>
    <property type="match status" value="1"/>
</dbReference>
<keyword evidence="2" id="KW-0285">Flavoprotein</keyword>
<dbReference type="GO" id="GO:0016614">
    <property type="term" value="F:oxidoreductase activity, acting on CH-OH group of donors"/>
    <property type="evidence" value="ECO:0007669"/>
    <property type="project" value="InterPro"/>
</dbReference>
<evidence type="ECO:0000256" key="3">
    <source>
        <dbReference type="ARBA" id="ARBA00022827"/>
    </source>
</evidence>
<dbReference type="SUPFAM" id="SSF51905">
    <property type="entry name" value="FAD/NAD(P)-binding domain"/>
    <property type="match status" value="1"/>
</dbReference>
<keyword evidence="6" id="KW-1185">Reference proteome</keyword>
<comment type="cofactor">
    <cofactor evidence="1">
        <name>FAD</name>
        <dbReference type="ChEBI" id="CHEBI:57692"/>
    </cofactor>
</comment>
<sequence>MYNIRLLSIGSSRIRFQLGSGCGDGLENVPAWAGVDLKNFTHHGWWAGGGFENISAKLQLCSRSDHSSWLSYHNYFVIAGGTAGCPLAATLLNNSGRRMECGSVINAGFYSHADPEFIKEARLDEALVKQSYQWVEKKVAFESPVLGTKIGATIFDRNHRRHTAADLLEYANPTNIKVYLHATVHKIITTENKLAPGSRPKAAGVIYKDATGLRHKAYLTKERNSEIIVSSGAIGSPQLLMLSGIGPASQLKANQLKAKSE</sequence>
<dbReference type="Pfam" id="PF00732">
    <property type="entry name" value="GMC_oxred_N"/>
    <property type="match status" value="1"/>
</dbReference>
<accession>A0A6A2Y5A9</accession>
<feature type="domain" description="Glucose-methanol-choline oxidoreductase N-terminal" evidence="4">
    <location>
        <begin position="232"/>
        <end position="246"/>
    </location>
</feature>
<gene>
    <name evidence="5" type="ORF">F3Y22_tig00112857pilonHSYRG00130</name>
</gene>
<dbReference type="InterPro" id="IPR000172">
    <property type="entry name" value="GMC_OxRdtase_N"/>
</dbReference>
<dbReference type="InterPro" id="IPR036188">
    <property type="entry name" value="FAD/NAD-bd_sf"/>
</dbReference>
<organism evidence="5 6">
    <name type="scientific">Hibiscus syriacus</name>
    <name type="common">Rose of Sharon</name>
    <dbReference type="NCBI Taxonomy" id="106335"/>
    <lineage>
        <taxon>Eukaryota</taxon>
        <taxon>Viridiplantae</taxon>
        <taxon>Streptophyta</taxon>
        <taxon>Embryophyta</taxon>
        <taxon>Tracheophyta</taxon>
        <taxon>Spermatophyta</taxon>
        <taxon>Magnoliopsida</taxon>
        <taxon>eudicotyledons</taxon>
        <taxon>Gunneridae</taxon>
        <taxon>Pentapetalae</taxon>
        <taxon>rosids</taxon>
        <taxon>malvids</taxon>
        <taxon>Malvales</taxon>
        <taxon>Malvaceae</taxon>
        <taxon>Malvoideae</taxon>
        <taxon>Hibiscus</taxon>
    </lineage>
</organism>
<keyword evidence="3" id="KW-0274">FAD</keyword>
<evidence type="ECO:0000313" key="5">
    <source>
        <dbReference type="EMBL" id="KAE8664004.1"/>
    </source>
</evidence>
<protein>
    <recommendedName>
        <fullName evidence="4">Glucose-methanol-choline oxidoreductase N-terminal domain-containing protein</fullName>
    </recommendedName>
</protein>
<dbReference type="InterPro" id="IPR051871">
    <property type="entry name" value="GMC_Oxidoreductase-Related"/>
</dbReference>
<dbReference type="GO" id="GO:0050660">
    <property type="term" value="F:flavin adenine dinucleotide binding"/>
    <property type="evidence" value="ECO:0007669"/>
    <property type="project" value="InterPro"/>
</dbReference>
<evidence type="ECO:0000313" key="6">
    <source>
        <dbReference type="Proteomes" id="UP000436088"/>
    </source>
</evidence>
<dbReference type="EMBL" id="VEPZ02001661">
    <property type="protein sequence ID" value="KAE8664004.1"/>
    <property type="molecule type" value="Genomic_DNA"/>
</dbReference>